<reference evidence="1 2" key="1">
    <citation type="journal article" date="2021" name="Sci. Rep.">
        <title>The distribution of antibiotic resistance genes in chicken gut microbiota commensals.</title>
        <authorList>
            <person name="Juricova H."/>
            <person name="Matiasovicova J."/>
            <person name="Kubasova T."/>
            <person name="Cejkova D."/>
            <person name="Rychlik I."/>
        </authorList>
    </citation>
    <scope>NUCLEOTIDE SEQUENCE [LARGE SCALE GENOMIC DNA]</scope>
    <source>
        <strain evidence="1 2">An829</strain>
    </source>
</reference>
<dbReference type="Proteomes" id="UP000715095">
    <property type="component" value="Unassembled WGS sequence"/>
</dbReference>
<evidence type="ECO:0000313" key="2">
    <source>
        <dbReference type="Proteomes" id="UP000715095"/>
    </source>
</evidence>
<name>A0ABS2DUJ9_9BURK</name>
<dbReference type="EMBL" id="JACJJC010000067">
    <property type="protein sequence ID" value="MBM6705030.1"/>
    <property type="molecule type" value="Genomic_DNA"/>
</dbReference>
<evidence type="ECO:0000313" key="1">
    <source>
        <dbReference type="EMBL" id="MBM6705030.1"/>
    </source>
</evidence>
<protein>
    <submittedName>
        <fullName evidence="1">Uncharacterized protein</fullName>
    </submittedName>
</protein>
<dbReference type="RefSeq" id="WP_205104647.1">
    <property type="nucleotide sequence ID" value="NZ_JACJJC010000067.1"/>
</dbReference>
<organism evidence="1 2">
    <name type="scientific">Sutterella massiliensis</name>
    <dbReference type="NCBI Taxonomy" id="1816689"/>
    <lineage>
        <taxon>Bacteria</taxon>
        <taxon>Pseudomonadati</taxon>
        <taxon>Pseudomonadota</taxon>
        <taxon>Betaproteobacteria</taxon>
        <taxon>Burkholderiales</taxon>
        <taxon>Sutterellaceae</taxon>
        <taxon>Sutterella</taxon>
    </lineage>
</organism>
<gene>
    <name evidence="1" type="ORF">H6A60_11190</name>
</gene>
<sequence length="357" mass="41061">MNSSIRTWLYRFLDSRGLAHATGKPLYTYRITLAEYDELRSLLKHAFKLPDPFGETPTLEAACLLFSAARLSLAYTEGAWQWKTVDEELPRELTFDEHKRIVKTGAVWWRLHHSIQDDGKRFIGFVMIQAGISLNALENDAGLIAKGIQETLRLIRKYPELSEATLREYVRSQVPRPDSFAEHLFVDLLCTASRALYRAFKSLPERPTEADFVKAYGTVKDDFPACFFEVKHLERLYQARLRVKQSSSPLFNIRRFVRWNPDDPSIPRLVATARLPKTVSHVSAEELAFYFHNFSGPKPNQLASILVNGRLMARLRRTNAEPIGFSVRTNERIRIEGNEAAKGLFSLMRWMDGHTDE</sequence>
<comment type="caution">
    <text evidence="1">The sequence shown here is derived from an EMBL/GenBank/DDBJ whole genome shotgun (WGS) entry which is preliminary data.</text>
</comment>
<keyword evidence="2" id="KW-1185">Reference proteome</keyword>
<proteinExistence type="predicted"/>
<feature type="non-terminal residue" evidence="1">
    <location>
        <position position="357"/>
    </location>
</feature>
<accession>A0ABS2DUJ9</accession>